<dbReference type="Gene3D" id="3.10.450.40">
    <property type="match status" value="1"/>
</dbReference>
<comment type="caution">
    <text evidence="3">The sequence shown here is derived from an EMBL/GenBank/DDBJ whole genome shotgun (WGS) entry which is preliminary data.</text>
</comment>
<dbReference type="InterPro" id="IPR025711">
    <property type="entry name" value="PepSY"/>
</dbReference>
<evidence type="ECO:0000313" key="4">
    <source>
        <dbReference type="Proteomes" id="UP000077421"/>
    </source>
</evidence>
<evidence type="ECO:0000256" key="1">
    <source>
        <dbReference type="SAM" id="SignalP"/>
    </source>
</evidence>
<keyword evidence="1" id="KW-0732">Signal</keyword>
<reference evidence="3 4" key="1">
    <citation type="submission" date="2016-02" db="EMBL/GenBank/DDBJ databases">
        <title>Draft genome sequence of Acidibacillus ferrooxidans SLC66.</title>
        <authorList>
            <person name="Oliveira G."/>
            <person name="Nancucheo I."/>
            <person name="Dall'Agnol H."/>
            <person name="Johnson B."/>
            <person name="Oliveira R."/>
            <person name="Nunes G.L."/>
            <person name="Tzotzos G."/>
            <person name="Orellana S.C."/>
            <person name="Salim A.C."/>
            <person name="Araujo F.M."/>
        </authorList>
    </citation>
    <scope>NUCLEOTIDE SEQUENCE [LARGE SCALE GENOMIC DNA]</scope>
    <source>
        <strain evidence="3 4">SLC66</strain>
    </source>
</reference>
<dbReference type="EMBL" id="LSUQ01000016">
    <property type="protein sequence ID" value="OAG94107.1"/>
    <property type="molecule type" value="Genomic_DNA"/>
</dbReference>
<dbReference type="Pfam" id="PF03413">
    <property type="entry name" value="PepSY"/>
    <property type="match status" value="1"/>
</dbReference>
<protein>
    <recommendedName>
        <fullName evidence="2">PepSY domain-containing protein</fullName>
    </recommendedName>
</protein>
<feature type="chain" id="PRO_5039701647" description="PepSY domain-containing protein" evidence="1">
    <location>
        <begin position="25"/>
        <end position="152"/>
    </location>
</feature>
<accession>A0A853KB78</accession>
<dbReference type="Proteomes" id="UP000077421">
    <property type="component" value="Unassembled WGS sequence"/>
</dbReference>
<name>A0A853KB78_9BACL</name>
<gene>
    <name evidence="3" type="ORF">AYW79_07195</name>
</gene>
<sequence>MKMTNTFRTKRTMLHMAASLSVIAALTVSTALPSFAETERHTHFGREHNVMDSSVKVPQETVSQAMQAARDAFNRVLTPFARITPEAAKAAALKEVKGSQCQEITLHVMRQNLVYIALLTKPDARYMVIIDAGNGKILGMRQMHMKHHAQSF</sequence>
<organism evidence="3 4">
    <name type="scientific">Ferroacidibacillus organovorans</name>
    <dbReference type="NCBI Taxonomy" id="1765683"/>
    <lineage>
        <taxon>Bacteria</taxon>
        <taxon>Bacillati</taxon>
        <taxon>Bacillota</taxon>
        <taxon>Bacilli</taxon>
        <taxon>Bacillales</taxon>
        <taxon>Alicyclobacillaceae</taxon>
        <taxon>Ferroacidibacillus</taxon>
    </lineage>
</organism>
<evidence type="ECO:0000313" key="3">
    <source>
        <dbReference type="EMBL" id="OAG94107.1"/>
    </source>
</evidence>
<evidence type="ECO:0000259" key="2">
    <source>
        <dbReference type="Pfam" id="PF03413"/>
    </source>
</evidence>
<proteinExistence type="predicted"/>
<feature type="domain" description="PepSY" evidence="2">
    <location>
        <begin position="82"/>
        <end position="140"/>
    </location>
</feature>
<dbReference type="AlphaFoldDB" id="A0A853KB78"/>
<feature type="signal peptide" evidence="1">
    <location>
        <begin position="1"/>
        <end position="24"/>
    </location>
</feature>